<evidence type="ECO:0000313" key="5">
    <source>
        <dbReference type="Proteomes" id="UP000636004"/>
    </source>
</evidence>
<keyword evidence="1" id="KW-0732">Signal</keyword>
<dbReference type="PANTHER" id="PTHR35936">
    <property type="entry name" value="MEMBRANE-BOUND LYTIC MUREIN TRANSGLYCOSYLASE F"/>
    <property type="match status" value="1"/>
</dbReference>
<dbReference type="EMBL" id="BMWZ01000004">
    <property type="protein sequence ID" value="GGZ83646.1"/>
    <property type="molecule type" value="Genomic_DNA"/>
</dbReference>
<organism evidence="4 5">
    <name type="scientific">Algibacter mikhailovii</name>
    <dbReference type="NCBI Taxonomy" id="425498"/>
    <lineage>
        <taxon>Bacteria</taxon>
        <taxon>Pseudomonadati</taxon>
        <taxon>Bacteroidota</taxon>
        <taxon>Flavobacteriia</taxon>
        <taxon>Flavobacteriales</taxon>
        <taxon>Flavobacteriaceae</taxon>
        <taxon>Algibacter</taxon>
    </lineage>
</organism>
<dbReference type="SMART" id="SM00062">
    <property type="entry name" value="PBPb"/>
    <property type="match status" value="1"/>
</dbReference>
<keyword evidence="5" id="KW-1185">Reference proteome</keyword>
<evidence type="ECO:0000256" key="2">
    <source>
        <dbReference type="SAM" id="Phobius"/>
    </source>
</evidence>
<dbReference type="Pfam" id="PF00497">
    <property type="entry name" value="SBP_bac_3"/>
    <property type="match status" value="1"/>
</dbReference>
<dbReference type="SUPFAM" id="SSF53850">
    <property type="entry name" value="Periplasmic binding protein-like II"/>
    <property type="match status" value="1"/>
</dbReference>
<evidence type="ECO:0000256" key="1">
    <source>
        <dbReference type="ARBA" id="ARBA00022729"/>
    </source>
</evidence>
<reference evidence="4" key="2">
    <citation type="submission" date="2020-09" db="EMBL/GenBank/DDBJ databases">
        <authorList>
            <person name="Sun Q."/>
            <person name="Kim S."/>
        </authorList>
    </citation>
    <scope>NUCLEOTIDE SEQUENCE</scope>
    <source>
        <strain evidence="4">KCTC 12710</strain>
    </source>
</reference>
<protein>
    <recommendedName>
        <fullName evidence="3">Solute-binding protein family 3/N-terminal domain-containing protein</fullName>
    </recommendedName>
</protein>
<dbReference type="Gene3D" id="3.40.190.10">
    <property type="entry name" value="Periplasmic binding protein-like II"/>
    <property type="match status" value="2"/>
</dbReference>
<dbReference type="Gene3D" id="3.30.950.30">
    <property type="entry name" value="Schlafen, AAA domain"/>
    <property type="match status" value="1"/>
</dbReference>
<accession>A0A918V9D7</accession>
<dbReference type="RefSeq" id="WP_189360850.1">
    <property type="nucleotide sequence ID" value="NZ_BMWZ01000004.1"/>
</dbReference>
<reference evidence="4" key="1">
    <citation type="journal article" date="2014" name="Int. J. Syst. Evol. Microbiol.">
        <title>Complete genome sequence of Corynebacterium casei LMG S-19264T (=DSM 44701T), isolated from a smear-ripened cheese.</title>
        <authorList>
            <consortium name="US DOE Joint Genome Institute (JGI-PGF)"/>
            <person name="Walter F."/>
            <person name="Albersmeier A."/>
            <person name="Kalinowski J."/>
            <person name="Ruckert C."/>
        </authorList>
    </citation>
    <scope>NUCLEOTIDE SEQUENCE</scope>
    <source>
        <strain evidence="4">KCTC 12710</strain>
    </source>
</reference>
<evidence type="ECO:0000313" key="4">
    <source>
        <dbReference type="EMBL" id="GGZ83646.1"/>
    </source>
</evidence>
<dbReference type="Proteomes" id="UP000636004">
    <property type="component" value="Unassembled WGS sequence"/>
</dbReference>
<dbReference type="InterPro" id="IPR001638">
    <property type="entry name" value="Solute-binding_3/MltF_N"/>
</dbReference>
<dbReference type="AlphaFoldDB" id="A0A918V9D7"/>
<keyword evidence="2" id="KW-0812">Transmembrane</keyword>
<feature type="transmembrane region" description="Helical" evidence="2">
    <location>
        <begin position="252"/>
        <end position="271"/>
    </location>
</feature>
<sequence>MLSKTILKVLCFILIIGYAHRINAQEYKIACLNDYPPYSSINEQGEATGFLIDWWNLWSAKADIDITFIPGNTEDCIGRLNTNKVDIIAGAFFSEELNKDYDFGDQILSTQAILCIKKDLDPVSIDSIGFLVSIVKNGYTGNYLEENHPSLELDLLNSNRELYSAVEQQSIDAFVYITPEAVLDLVKVTIPDGYKQFEVLYSNNLRPMVKKGNKKILADIMKGSEALSKEDLLEVATKWNVFKDKVTVDRTLLYVIIGIIALLVFGVLLFIKRILNKKNSLARRVFNLEEEISKGESDFLEFKSSLRWDYHKNVKNKVLELVVAKTISAFLNSNGGILLIGVNDDGAILGLDNDYNTLSKGNQDGFVLALTTLINNTLGKQSHKYINIRIVNIGDKDVCVITIERSGIPVFLVKGEKEEFFIRASASSQPLGLKDTMAYIKSHWESEK</sequence>
<feature type="domain" description="Solute-binding protein family 3/N-terminal" evidence="3">
    <location>
        <begin position="26"/>
        <end position="244"/>
    </location>
</feature>
<keyword evidence="2" id="KW-0472">Membrane</keyword>
<dbReference type="Pfam" id="PF04326">
    <property type="entry name" value="SLFN_AlbA_2"/>
    <property type="match status" value="1"/>
</dbReference>
<comment type="caution">
    <text evidence="4">The sequence shown here is derived from an EMBL/GenBank/DDBJ whole genome shotgun (WGS) entry which is preliminary data.</text>
</comment>
<keyword evidence="2" id="KW-1133">Transmembrane helix</keyword>
<name>A0A918V9D7_9FLAO</name>
<evidence type="ECO:0000259" key="3">
    <source>
        <dbReference type="SMART" id="SM00062"/>
    </source>
</evidence>
<dbReference type="InterPro" id="IPR038461">
    <property type="entry name" value="Schlafen_AlbA_2_dom_sf"/>
</dbReference>
<dbReference type="InterPro" id="IPR007421">
    <property type="entry name" value="Schlafen_AlbA_2_dom"/>
</dbReference>
<gene>
    <name evidence="4" type="ORF">GCM10007028_22140</name>
</gene>
<proteinExistence type="predicted"/>